<dbReference type="Proteomes" id="UP000219338">
    <property type="component" value="Unassembled WGS sequence"/>
</dbReference>
<dbReference type="AlphaFoldDB" id="A0A284S3L6"/>
<dbReference type="OrthoDB" id="2955959at2759"/>
<gene>
    <name evidence="1" type="ORF">ARMOST_19077</name>
</gene>
<name>A0A284S3L6_ARMOS</name>
<proteinExistence type="predicted"/>
<organism evidence="1 2">
    <name type="scientific">Armillaria ostoyae</name>
    <name type="common">Armillaria root rot fungus</name>
    <dbReference type="NCBI Taxonomy" id="47428"/>
    <lineage>
        <taxon>Eukaryota</taxon>
        <taxon>Fungi</taxon>
        <taxon>Dikarya</taxon>
        <taxon>Basidiomycota</taxon>
        <taxon>Agaricomycotina</taxon>
        <taxon>Agaricomycetes</taxon>
        <taxon>Agaricomycetidae</taxon>
        <taxon>Agaricales</taxon>
        <taxon>Marasmiineae</taxon>
        <taxon>Physalacriaceae</taxon>
        <taxon>Armillaria</taxon>
    </lineage>
</organism>
<keyword evidence="2" id="KW-1185">Reference proteome</keyword>
<evidence type="ECO:0000313" key="2">
    <source>
        <dbReference type="Proteomes" id="UP000219338"/>
    </source>
</evidence>
<dbReference type="EMBL" id="FUEG01000029">
    <property type="protein sequence ID" value="SJL15576.1"/>
    <property type="molecule type" value="Genomic_DNA"/>
</dbReference>
<reference evidence="2" key="1">
    <citation type="journal article" date="2017" name="Nat. Ecol. Evol.">
        <title>Genome expansion and lineage-specific genetic innovations in the forest pathogenic fungi Armillaria.</title>
        <authorList>
            <person name="Sipos G."/>
            <person name="Prasanna A.N."/>
            <person name="Walter M.C."/>
            <person name="O'Connor E."/>
            <person name="Balint B."/>
            <person name="Krizsan K."/>
            <person name="Kiss B."/>
            <person name="Hess J."/>
            <person name="Varga T."/>
            <person name="Slot J."/>
            <person name="Riley R."/>
            <person name="Boka B."/>
            <person name="Rigling D."/>
            <person name="Barry K."/>
            <person name="Lee J."/>
            <person name="Mihaltcheva S."/>
            <person name="LaButti K."/>
            <person name="Lipzen A."/>
            <person name="Waldron R."/>
            <person name="Moloney N.M."/>
            <person name="Sperisen C."/>
            <person name="Kredics L."/>
            <person name="Vagvoelgyi C."/>
            <person name="Patrignani A."/>
            <person name="Fitzpatrick D."/>
            <person name="Nagy I."/>
            <person name="Doyle S."/>
            <person name="Anderson J.B."/>
            <person name="Grigoriev I.V."/>
            <person name="Gueldener U."/>
            <person name="Muensterkoetter M."/>
            <person name="Nagy L.G."/>
        </authorList>
    </citation>
    <scope>NUCLEOTIDE SEQUENCE [LARGE SCALE GENOMIC DNA]</scope>
    <source>
        <strain evidence="2">C18/9</strain>
    </source>
</reference>
<evidence type="ECO:0008006" key="3">
    <source>
        <dbReference type="Google" id="ProtNLM"/>
    </source>
</evidence>
<evidence type="ECO:0000313" key="1">
    <source>
        <dbReference type="EMBL" id="SJL15576.1"/>
    </source>
</evidence>
<sequence>MSSTKRNGKSLYEPQNKSFIDELPNELLIVIFAFGMLAVPSHQQRTPVDLPHHRHHNPPTSHRTKFSITRFHYLPKESVILEHSSSLDVDITISNGFGNPKYTPKHFESLSTLLVEHAHHIRTLDVHVEHAISASRLCSRLHRVTLPRLQKFQLISDYALEDLFEEEDEEYDPSPLHMLEYSHEDTISTSVDLQQWSTSTYPVLTDVTYSVLPVEWGLFSPSHLRTLRLYDGVRRAPSMEILRGILSNSMNTLEILELTDIIDWAEPSDLHPAKAPSILPHVHTLIIGNRTPNEVRFAVQAFAFPALRNLTIKCPLGGAESDIFVSLINYLSLDELHELKLPVTCFRETVLPDPDLVREGNITEESLPLMLQFIRRLTSLHTLELMCFRDTAELDCSSCSIFLRLMNYPVTNSKDERNGAVNLFGLKRLSIRADGHMSPEVLSFLRNRLELGTVNGEYVGPVLEKLTLSLWSGTHWEEEDKSFLEDVPLAKEQCIVFF</sequence>
<accession>A0A284S3L6</accession>
<protein>
    <recommendedName>
        <fullName evidence="3">F-box domain-containing protein</fullName>
    </recommendedName>
</protein>